<evidence type="ECO:0000313" key="2">
    <source>
        <dbReference type="EMBL" id="SEJ90249.1"/>
    </source>
</evidence>
<protein>
    <submittedName>
        <fullName evidence="2">Uncharacterized protein</fullName>
    </submittedName>
</protein>
<proteinExistence type="predicted"/>
<keyword evidence="3" id="KW-1185">Reference proteome</keyword>
<dbReference type="EMBL" id="FNZA01000032">
    <property type="protein sequence ID" value="SEJ90249.1"/>
    <property type="molecule type" value="Genomic_DNA"/>
</dbReference>
<dbReference type="RefSeq" id="WP_143068409.1">
    <property type="nucleotide sequence ID" value="NZ_FNZA01000032.1"/>
</dbReference>
<dbReference type="STRING" id="856736.SAMN04488058_1327"/>
<sequence>MSGAELAGMFLAGTLTGGLLAGRFLSIRLYRKLEKLRDETVAKMAEVERREREFALEQANASLFKGWAEIADREAKEARAALDSYLEGPDRARVRWLAEQLAAHLTPAGVVRLTGRESAQVDAEAGADFARAKDPV</sequence>
<dbReference type="AlphaFoldDB" id="A0A1H7CKP9"/>
<dbReference type="Proteomes" id="UP000199223">
    <property type="component" value="Unassembled WGS sequence"/>
</dbReference>
<accession>A0A1H7CKP9</accession>
<evidence type="ECO:0000256" key="1">
    <source>
        <dbReference type="SAM" id="Phobius"/>
    </source>
</evidence>
<keyword evidence="1" id="KW-0812">Transmembrane</keyword>
<keyword evidence="1" id="KW-1133">Transmembrane helix</keyword>
<evidence type="ECO:0000313" key="3">
    <source>
        <dbReference type="Proteomes" id="UP000199223"/>
    </source>
</evidence>
<keyword evidence="1" id="KW-0472">Membrane</keyword>
<reference evidence="3" key="1">
    <citation type="submission" date="2016-10" db="EMBL/GenBank/DDBJ databases">
        <authorList>
            <person name="Varghese N."/>
            <person name="Submissions S."/>
        </authorList>
    </citation>
    <scope>NUCLEOTIDE SEQUENCE [LARGE SCALE GENOMIC DNA]</scope>
    <source>
        <strain evidence="3">CGMCC 1.10218</strain>
    </source>
</reference>
<dbReference type="OrthoDB" id="5729753at2"/>
<gene>
    <name evidence="2" type="ORF">SAMN04488058_1327</name>
</gene>
<organism evidence="2 3">
    <name type="scientific">Deinococcus reticulitermitis</name>
    <dbReference type="NCBI Taxonomy" id="856736"/>
    <lineage>
        <taxon>Bacteria</taxon>
        <taxon>Thermotogati</taxon>
        <taxon>Deinococcota</taxon>
        <taxon>Deinococci</taxon>
        <taxon>Deinococcales</taxon>
        <taxon>Deinococcaceae</taxon>
        <taxon>Deinococcus</taxon>
    </lineage>
</organism>
<name>A0A1H7CKP9_9DEIO</name>
<feature type="transmembrane region" description="Helical" evidence="1">
    <location>
        <begin position="6"/>
        <end position="25"/>
    </location>
</feature>